<dbReference type="EMBL" id="KX349294">
    <property type="protein sequence ID" value="AOO12320.1"/>
    <property type="molecule type" value="Genomic_DNA"/>
</dbReference>
<sequence length="92" mass="10243">MKSTLATSLGSNPTIEKNIPDDQVWIDDIFYVKATRFGLYTSVLKEPYGANFITGATKDGVTQITRWHLKCLQEGTLDDHTYVTSVSMGVKL</sequence>
<accession>A0A127KMZ4</accession>
<reference evidence="1 11" key="2">
    <citation type="submission" date="2016-01" db="EMBL/GenBank/DDBJ databases">
        <title>The genomic content and context of auxiliary metabolic genes in marine cyanophages.</title>
        <authorList>
            <person name="Marston M.F."/>
            <person name="Martiny J.B.H."/>
            <person name="Crummett L.T."/>
        </authorList>
    </citation>
    <scope>NUCLEOTIDE SEQUENCE [LARGE SCALE GENOMIC DNA]</scope>
    <source>
        <strain evidence="1">W2_07_0710</strain>
    </source>
</reference>
<dbReference type="EMBL" id="KX349291">
    <property type="protein sequence ID" value="AOO11619.1"/>
    <property type="molecule type" value="Genomic_DNA"/>
</dbReference>
<dbReference type="Proteomes" id="UP000222561">
    <property type="component" value="Segment"/>
</dbReference>
<evidence type="ECO:0000313" key="9">
    <source>
        <dbReference type="Proteomes" id="UP000221709"/>
    </source>
</evidence>
<dbReference type="EMBL" id="KX349293">
    <property type="protein sequence ID" value="AOO12084.1"/>
    <property type="molecule type" value="Genomic_DNA"/>
</dbReference>
<evidence type="ECO:0000313" key="3">
    <source>
        <dbReference type="EMBL" id="AOO11847.1"/>
    </source>
</evidence>
<dbReference type="EMBL" id="KX349297">
    <property type="protein sequence ID" value="AOO13014.1"/>
    <property type="molecule type" value="Genomic_DNA"/>
</dbReference>
<dbReference type="Proteomes" id="UP000223571">
    <property type="component" value="Segment"/>
</dbReference>
<dbReference type="Pfam" id="PF24272">
    <property type="entry name" value="DUF7468"/>
    <property type="match status" value="1"/>
</dbReference>
<dbReference type="Proteomes" id="UP000225786">
    <property type="component" value="Segment"/>
</dbReference>
<reference evidence="9 10" key="1">
    <citation type="journal article" date="2016" name="Environ. Microbiol.">
        <title>Genomic diversification of marine cyanophages into stable ecotypes.</title>
        <authorList>
            <person name="Marston M.F."/>
            <person name="Martiny J.B."/>
        </authorList>
    </citation>
    <scope>NUCLEOTIDE SEQUENCE [LARGE SCALE GENOMIC DNA]</scope>
    <source>
        <strain evidence="2">ES_42_0910</strain>
        <strain evidence="3">Np_05_0604</strain>
        <strain evidence="4">Np_20_0711</strain>
        <strain evidence="5">Np_42_0711</strain>
        <strain evidence="6">Sn_08_0709</strain>
        <strain evidence="7">Sn_13_0910</strain>
        <strain evidence="8">W2_10_0709</strain>
    </source>
</reference>
<organism evidence="1 11">
    <name type="scientific">Cyanophage S-RIM44</name>
    <dbReference type="NCBI Taxonomy" id="1278485"/>
    <lineage>
        <taxon>Viruses</taxon>
        <taxon>Duplodnaviria</taxon>
        <taxon>Heunggongvirae</taxon>
        <taxon>Uroviricota</taxon>
        <taxon>Caudoviricetes</taxon>
        <taxon>Pantevenvirales</taxon>
        <taxon>Kyanoviridae</taxon>
        <taxon>Vellamovirus</taxon>
        <taxon>Vellamovirus rhodeisland44</taxon>
    </lineage>
</organism>
<dbReference type="EMBL" id="KU594607">
    <property type="protein sequence ID" value="AMO43375.1"/>
    <property type="molecule type" value="Genomic_DNA"/>
</dbReference>
<keyword evidence="9" id="KW-1185">Reference proteome</keyword>
<evidence type="ECO:0000313" key="10">
    <source>
        <dbReference type="Proteomes" id="UP000222561"/>
    </source>
</evidence>
<evidence type="ECO:0000313" key="6">
    <source>
        <dbReference type="EMBL" id="AOO12548.1"/>
    </source>
</evidence>
<dbReference type="Proteomes" id="UP000226130">
    <property type="component" value="Segment"/>
</dbReference>
<dbReference type="Proteomes" id="UP000225402">
    <property type="component" value="Segment"/>
</dbReference>
<evidence type="ECO:0000313" key="11">
    <source>
        <dbReference type="Proteomes" id="UP000225786"/>
    </source>
</evidence>
<evidence type="ECO:0000313" key="8">
    <source>
        <dbReference type="EMBL" id="AOO13014.1"/>
    </source>
</evidence>
<dbReference type="Proteomes" id="UP000221709">
    <property type="component" value="Segment"/>
</dbReference>
<dbReference type="Proteomes" id="UP000225478">
    <property type="component" value="Segment"/>
</dbReference>
<proteinExistence type="predicted"/>
<dbReference type="Proteomes" id="UP000225178">
    <property type="component" value="Segment"/>
</dbReference>
<dbReference type="EMBL" id="KX349295">
    <property type="protein sequence ID" value="AOO12548.1"/>
    <property type="molecule type" value="Genomic_DNA"/>
</dbReference>
<evidence type="ECO:0000313" key="4">
    <source>
        <dbReference type="EMBL" id="AOO12084.1"/>
    </source>
</evidence>
<dbReference type="EMBL" id="KX349296">
    <property type="protein sequence ID" value="AOO12785.1"/>
    <property type="molecule type" value="Genomic_DNA"/>
</dbReference>
<dbReference type="InterPro" id="IPR055891">
    <property type="entry name" value="DUF7468"/>
</dbReference>
<gene>
    <name evidence="2" type="ORF">ES420910_138</name>
    <name evidence="3" type="ORF">Np050604_131</name>
    <name evidence="4" type="ORF">Np200711_138</name>
    <name evidence="5" type="ORF">Np420711_138</name>
    <name evidence="6" type="ORF">Sn080709_131</name>
    <name evidence="7" type="ORF">Sn130910_138</name>
    <name evidence="8" type="ORF">W2100709_132</name>
    <name evidence="1" type="ORF">W270710_131</name>
</gene>
<dbReference type="EMBL" id="KX349292">
    <property type="protein sequence ID" value="AOO11847.1"/>
    <property type="molecule type" value="Genomic_DNA"/>
</dbReference>
<evidence type="ECO:0000313" key="2">
    <source>
        <dbReference type="EMBL" id="AOO11619.1"/>
    </source>
</evidence>
<protein>
    <submittedName>
        <fullName evidence="1">Uncharacterized protein</fullName>
    </submittedName>
</protein>
<name>A0A127KMZ4_9CAUD</name>
<evidence type="ECO:0000313" key="7">
    <source>
        <dbReference type="EMBL" id="AOO12785.1"/>
    </source>
</evidence>
<evidence type="ECO:0000313" key="5">
    <source>
        <dbReference type="EMBL" id="AOO12320.1"/>
    </source>
</evidence>
<evidence type="ECO:0000313" key="1">
    <source>
        <dbReference type="EMBL" id="AMO43375.1"/>
    </source>
</evidence>